<keyword evidence="2" id="KW-1185">Reference proteome</keyword>
<dbReference type="EMBL" id="QTSX02002883">
    <property type="protein sequence ID" value="KAJ9073856.1"/>
    <property type="molecule type" value="Genomic_DNA"/>
</dbReference>
<sequence>MPPKPTTKAAPKASKGKINPPKAKKANTTPKKQLESLTYKEYLVVDFVQAQANAFIKVFKSSPRDAIFTSARHSAAASKSAQIFMGWSTLKAQKRPRPYSTALLPLLLSVNSFLTTPIFPLLLRVQFCQFHAP</sequence>
<comment type="caution">
    <text evidence="1">The sequence shown here is derived from an EMBL/GenBank/DDBJ whole genome shotgun (WGS) entry which is preliminary data.</text>
</comment>
<evidence type="ECO:0000313" key="2">
    <source>
        <dbReference type="Proteomes" id="UP001165960"/>
    </source>
</evidence>
<evidence type="ECO:0000313" key="1">
    <source>
        <dbReference type="EMBL" id="KAJ9073856.1"/>
    </source>
</evidence>
<accession>A0ACC2THI4</accession>
<reference evidence="1" key="1">
    <citation type="submission" date="2022-04" db="EMBL/GenBank/DDBJ databases">
        <title>Genome of the entomopathogenic fungus Entomophthora muscae.</title>
        <authorList>
            <person name="Elya C."/>
            <person name="Lovett B.R."/>
            <person name="Lee E."/>
            <person name="Macias A.M."/>
            <person name="Hajek A.E."/>
            <person name="De Bivort B.L."/>
            <person name="Kasson M.T."/>
            <person name="De Fine Licht H.H."/>
            <person name="Stajich J.E."/>
        </authorList>
    </citation>
    <scope>NUCLEOTIDE SEQUENCE</scope>
    <source>
        <strain evidence="1">Berkeley</strain>
    </source>
</reference>
<name>A0ACC2THI4_9FUNG</name>
<gene>
    <name evidence="1" type="ORF">DSO57_1012186</name>
</gene>
<organism evidence="1 2">
    <name type="scientific">Entomophthora muscae</name>
    <dbReference type="NCBI Taxonomy" id="34485"/>
    <lineage>
        <taxon>Eukaryota</taxon>
        <taxon>Fungi</taxon>
        <taxon>Fungi incertae sedis</taxon>
        <taxon>Zoopagomycota</taxon>
        <taxon>Entomophthoromycotina</taxon>
        <taxon>Entomophthoromycetes</taxon>
        <taxon>Entomophthorales</taxon>
        <taxon>Entomophthoraceae</taxon>
        <taxon>Entomophthora</taxon>
    </lineage>
</organism>
<proteinExistence type="predicted"/>
<dbReference type="Proteomes" id="UP001165960">
    <property type="component" value="Unassembled WGS sequence"/>
</dbReference>
<protein>
    <submittedName>
        <fullName evidence="1">Uncharacterized protein</fullName>
    </submittedName>
</protein>